<name>A0ABR0JMC1_9PEZI</name>
<dbReference type="Proteomes" id="UP001357485">
    <property type="component" value="Unassembled WGS sequence"/>
</dbReference>
<accession>A0ABR0JMC1</accession>
<evidence type="ECO:0000313" key="3">
    <source>
        <dbReference type="Proteomes" id="UP001357485"/>
    </source>
</evidence>
<evidence type="ECO:0000256" key="1">
    <source>
        <dbReference type="SAM" id="MobiDB-lite"/>
    </source>
</evidence>
<protein>
    <submittedName>
        <fullName evidence="2">Uncharacterized protein</fullName>
    </submittedName>
</protein>
<feature type="compositionally biased region" description="Polar residues" evidence="1">
    <location>
        <begin position="108"/>
        <end position="122"/>
    </location>
</feature>
<feature type="compositionally biased region" description="Basic and acidic residues" evidence="1">
    <location>
        <begin position="148"/>
        <end position="169"/>
    </location>
</feature>
<feature type="compositionally biased region" description="Polar residues" evidence="1">
    <location>
        <begin position="74"/>
        <end position="89"/>
    </location>
</feature>
<keyword evidence="3" id="KW-1185">Reference proteome</keyword>
<feature type="region of interest" description="Disordered" evidence="1">
    <location>
        <begin position="1"/>
        <end position="178"/>
    </location>
</feature>
<sequence length="178" mass="19738">MATQALPAPSEPKLSRYRSMRRAVKDTVAGTVAAPASPPPPEENQLSETIQRSRSRYHKWRQGAAAQKDASPKPVQSQAQSTSLQQNPTIAREDPSQSQTTTRREASSAEQRTPNTYAQAQQRKSHSSGESYDSRPERLHLRNTRTMDSNDPRRDEDSSKATPEARSEARNLVADAEA</sequence>
<reference evidence="2 3" key="1">
    <citation type="submission" date="2023-08" db="EMBL/GenBank/DDBJ databases">
        <title>Black Yeasts Isolated from many extreme environments.</title>
        <authorList>
            <person name="Coleine C."/>
            <person name="Stajich J.E."/>
            <person name="Selbmann L."/>
        </authorList>
    </citation>
    <scope>NUCLEOTIDE SEQUENCE [LARGE SCALE GENOMIC DNA]</scope>
    <source>
        <strain evidence="2 3">CCFEE 536</strain>
    </source>
</reference>
<feature type="non-terminal residue" evidence="2">
    <location>
        <position position="178"/>
    </location>
</feature>
<organism evidence="2 3">
    <name type="scientific">Cryomyces antarcticus</name>
    <dbReference type="NCBI Taxonomy" id="329879"/>
    <lineage>
        <taxon>Eukaryota</taxon>
        <taxon>Fungi</taxon>
        <taxon>Dikarya</taxon>
        <taxon>Ascomycota</taxon>
        <taxon>Pezizomycotina</taxon>
        <taxon>Dothideomycetes</taxon>
        <taxon>Dothideomycetes incertae sedis</taxon>
        <taxon>Cryomyces</taxon>
    </lineage>
</organism>
<evidence type="ECO:0000313" key="2">
    <source>
        <dbReference type="EMBL" id="KAK5067130.1"/>
    </source>
</evidence>
<dbReference type="EMBL" id="JAVRRA010027327">
    <property type="protein sequence ID" value="KAK5067130.1"/>
    <property type="molecule type" value="Genomic_DNA"/>
</dbReference>
<gene>
    <name evidence="2" type="ORF">LTR16_009929</name>
</gene>
<proteinExistence type="predicted"/>
<comment type="caution">
    <text evidence="2">The sequence shown here is derived from an EMBL/GenBank/DDBJ whole genome shotgun (WGS) entry which is preliminary data.</text>
</comment>